<keyword evidence="1" id="KW-0472">Membrane</keyword>
<dbReference type="EMBL" id="JAINVV010000001">
    <property type="protein sequence ID" value="MBY8820914.1"/>
    <property type="molecule type" value="Genomic_DNA"/>
</dbReference>
<dbReference type="InterPro" id="IPR027383">
    <property type="entry name" value="Znf_put"/>
</dbReference>
<name>A0ABS7PHZ5_9SPHN</name>
<feature type="transmembrane region" description="Helical" evidence="1">
    <location>
        <begin position="88"/>
        <end position="106"/>
    </location>
</feature>
<dbReference type="Pfam" id="PF13490">
    <property type="entry name" value="zf-HC2"/>
    <property type="match status" value="1"/>
</dbReference>
<sequence length="232" mass="24835">MTIDRETLMAYADGELDELTRRRVEQAIADDPALAAQVEADRALRARISGHYAGVADQPVPDRLRALLDSNVHEITDARPMRQPVRRWVMNAAAIAATLIIGVFVGREMGDAGPFRTTGDMLVAQGALARALDTQLASSQSASAATRIGVSFRGVDGGYCRTFSSGKLDGLACRTEQGWILRNMANGEGQAIPEYRQAGSMNPALLAAAQAMMVGDPLDAAAEQAARDGHWR</sequence>
<evidence type="ECO:0000313" key="4">
    <source>
        <dbReference type="Proteomes" id="UP000706039"/>
    </source>
</evidence>
<evidence type="ECO:0000259" key="2">
    <source>
        <dbReference type="Pfam" id="PF13490"/>
    </source>
</evidence>
<evidence type="ECO:0000256" key="1">
    <source>
        <dbReference type="SAM" id="Phobius"/>
    </source>
</evidence>
<reference evidence="3 4" key="1">
    <citation type="submission" date="2021-08" db="EMBL/GenBank/DDBJ databases">
        <authorList>
            <person name="Tuo L."/>
        </authorList>
    </citation>
    <scope>NUCLEOTIDE SEQUENCE [LARGE SCALE GENOMIC DNA]</scope>
    <source>
        <strain evidence="3 4">JCM 31229</strain>
    </source>
</reference>
<keyword evidence="4" id="KW-1185">Reference proteome</keyword>
<evidence type="ECO:0000313" key="3">
    <source>
        <dbReference type="EMBL" id="MBY8820914.1"/>
    </source>
</evidence>
<accession>A0ABS7PHZ5</accession>
<proteinExistence type="predicted"/>
<organism evidence="3 4">
    <name type="scientific">Sphingomonas colocasiae</name>
    <dbReference type="NCBI Taxonomy" id="1848973"/>
    <lineage>
        <taxon>Bacteria</taxon>
        <taxon>Pseudomonadati</taxon>
        <taxon>Pseudomonadota</taxon>
        <taxon>Alphaproteobacteria</taxon>
        <taxon>Sphingomonadales</taxon>
        <taxon>Sphingomonadaceae</taxon>
        <taxon>Sphingomonas</taxon>
    </lineage>
</organism>
<dbReference type="RefSeq" id="WP_222988012.1">
    <property type="nucleotide sequence ID" value="NZ_JAINVV010000001.1"/>
</dbReference>
<keyword evidence="1" id="KW-1133">Transmembrane helix</keyword>
<gene>
    <name evidence="3" type="ORF">K7G82_01345</name>
</gene>
<keyword evidence="1" id="KW-0812">Transmembrane</keyword>
<protein>
    <submittedName>
        <fullName evidence="3">Anti-sigma factor</fullName>
    </submittedName>
</protein>
<feature type="domain" description="Putative zinc-finger" evidence="2">
    <location>
        <begin position="5"/>
        <end position="29"/>
    </location>
</feature>
<dbReference type="Proteomes" id="UP000706039">
    <property type="component" value="Unassembled WGS sequence"/>
</dbReference>
<comment type="caution">
    <text evidence="3">The sequence shown here is derived from an EMBL/GenBank/DDBJ whole genome shotgun (WGS) entry which is preliminary data.</text>
</comment>